<dbReference type="STRING" id="435880.SAMN04487988_101147"/>
<evidence type="ECO:0000256" key="1">
    <source>
        <dbReference type="ARBA" id="ARBA00009981"/>
    </source>
</evidence>
<gene>
    <name evidence="3" type="ORF">SAMN04487988_101147</name>
</gene>
<dbReference type="OrthoDB" id="1524837at2"/>
<accession>A0A1I2NLC3</accession>
<dbReference type="RefSeq" id="WP_092788714.1">
    <property type="nucleotide sequence ID" value="NZ_FOPC01000001.1"/>
</dbReference>
<reference evidence="4" key="1">
    <citation type="submission" date="2016-10" db="EMBL/GenBank/DDBJ databases">
        <authorList>
            <person name="Varghese N."/>
            <person name="Submissions S."/>
        </authorList>
    </citation>
    <scope>NUCLEOTIDE SEQUENCE [LARGE SCALE GENOMIC DNA]</scope>
    <source>
        <strain evidence="4">DSM 19315</strain>
    </source>
</reference>
<dbReference type="InterPro" id="IPR036165">
    <property type="entry name" value="YefM-like_sf"/>
</dbReference>
<dbReference type="EMBL" id="FOPC01000001">
    <property type="protein sequence ID" value="SFG03589.1"/>
    <property type="molecule type" value="Genomic_DNA"/>
</dbReference>
<dbReference type="Gene3D" id="6.10.250.330">
    <property type="match status" value="1"/>
</dbReference>
<dbReference type="InterPro" id="IPR006442">
    <property type="entry name" value="Antitoxin_Phd/YefM"/>
</dbReference>
<dbReference type="Gene3D" id="3.40.1620.10">
    <property type="entry name" value="YefM-like domain"/>
    <property type="match status" value="1"/>
</dbReference>
<organism evidence="3 4">
    <name type="scientific">Algoriphagus hitonicola</name>
    <dbReference type="NCBI Taxonomy" id="435880"/>
    <lineage>
        <taxon>Bacteria</taxon>
        <taxon>Pseudomonadati</taxon>
        <taxon>Bacteroidota</taxon>
        <taxon>Cytophagia</taxon>
        <taxon>Cytophagales</taxon>
        <taxon>Cyclobacteriaceae</taxon>
        <taxon>Algoriphagus</taxon>
    </lineage>
</organism>
<dbReference type="Proteomes" id="UP000199642">
    <property type="component" value="Unassembled WGS sequence"/>
</dbReference>
<protein>
    <recommendedName>
        <fullName evidence="2">Antitoxin</fullName>
    </recommendedName>
</protein>
<evidence type="ECO:0000256" key="2">
    <source>
        <dbReference type="RuleBase" id="RU362080"/>
    </source>
</evidence>
<dbReference type="Pfam" id="PF02604">
    <property type="entry name" value="PhdYeFM_antitox"/>
    <property type="match status" value="1"/>
</dbReference>
<keyword evidence="4" id="KW-1185">Reference proteome</keyword>
<comment type="similarity">
    <text evidence="1 2">Belongs to the phD/YefM antitoxin family.</text>
</comment>
<evidence type="ECO:0000313" key="4">
    <source>
        <dbReference type="Proteomes" id="UP000199642"/>
    </source>
</evidence>
<proteinExistence type="inferred from homology"/>
<evidence type="ECO:0000313" key="3">
    <source>
        <dbReference type="EMBL" id="SFG03589.1"/>
    </source>
</evidence>
<dbReference type="AlphaFoldDB" id="A0A1I2NLC3"/>
<comment type="function">
    <text evidence="2">Antitoxin component of a type II toxin-antitoxin (TA) system.</text>
</comment>
<name>A0A1I2NLC3_9BACT</name>
<sequence>MKVVNYTDLRVNLKKGFDLVVDDLEEVIIKRKDNRDLVLISLDEYNALKETSYLLSGKNRDVLMKSLEEAKAGKIIEKPLIEE</sequence>
<dbReference type="SUPFAM" id="SSF143120">
    <property type="entry name" value="YefM-like"/>
    <property type="match status" value="1"/>
</dbReference>